<feature type="transmembrane region" description="Helical" evidence="1">
    <location>
        <begin position="110"/>
        <end position="129"/>
    </location>
</feature>
<keyword evidence="1" id="KW-1133">Transmembrane helix</keyword>
<dbReference type="GO" id="GO:0005783">
    <property type="term" value="C:endoplasmic reticulum"/>
    <property type="evidence" value="ECO:0007669"/>
    <property type="project" value="TreeGrafter"/>
</dbReference>
<dbReference type="PANTHER" id="PTHR28026:SF9">
    <property type="entry name" value="2-HYDROXY-PALMITIC ACID DIOXYGENASE MPO1"/>
    <property type="match status" value="1"/>
</dbReference>
<proteinExistence type="predicted"/>
<feature type="transmembrane region" description="Helical" evidence="1">
    <location>
        <begin position="141"/>
        <end position="161"/>
    </location>
</feature>
<dbReference type="Pfam" id="PF06127">
    <property type="entry name" value="Mpo1-like"/>
    <property type="match status" value="1"/>
</dbReference>
<evidence type="ECO:0000256" key="1">
    <source>
        <dbReference type="SAM" id="Phobius"/>
    </source>
</evidence>
<gene>
    <name evidence="2" type="ORF">K444DRAFT_595251</name>
</gene>
<feature type="transmembrane region" description="Helical" evidence="1">
    <location>
        <begin position="20"/>
        <end position="40"/>
    </location>
</feature>
<dbReference type="OrthoDB" id="2124888at2759"/>
<accession>A0A2J6T0R1</accession>
<dbReference type="RefSeq" id="XP_024733511.1">
    <property type="nucleotide sequence ID" value="XM_024878387.1"/>
</dbReference>
<evidence type="ECO:0000313" key="2">
    <source>
        <dbReference type="EMBL" id="PMD56607.1"/>
    </source>
</evidence>
<dbReference type="Proteomes" id="UP000235371">
    <property type="component" value="Unassembled WGS sequence"/>
</dbReference>
<keyword evidence="1" id="KW-0812">Transmembrane</keyword>
<dbReference type="GO" id="GO:0016020">
    <property type="term" value="C:membrane"/>
    <property type="evidence" value="ECO:0007669"/>
    <property type="project" value="GOC"/>
</dbReference>
<keyword evidence="3" id="KW-1185">Reference proteome</keyword>
<dbReference type="GeneID" id="36586464"/>
<evidence type="ECO:0000313" key="3">
    <source>
        <dbReference type="Proteomes" id="UP000235371"/>
    </source>
</evidence>
<dbReference type="GO" id="GO:0046521">
    <property type="term" value="P:sphingoid catabolic process"/>
    <property type="evidence" value="ECO:0007669"/>
    <property type="project" value="TreeGrafter"/>
</dbReference>
<feature type="transmembrane region" description="Helical" evidence="1">
    <location>
        <begin position="80"/>
        <end position="98"/>
    </location>
</feature>
<reference evidence="2 3" key="1">
    <citation type="submission" date="2016-04" db="EMBL/GenBank/DDBJ databases">
        <title>A degradative enzymes factory behind the ericoid mycorrhizal symbiosis.</title>
        <authorList>
            <consortium name="DOE Joint Genome Institute"/>
            <person name="Martino E."/>
            <person name="Morin E."/>
            <person name="Grelet G."/>
            <person name="Kuo A."/>
            <person name="Kohler A."/>
            <person name="Daghino S."/>
            <person name="Barry K."/>
            <person name="Choi C."/>
            <person name="Cichocki N."/>
            <person name="Clum A."/>
            <person name="Copeland A."/>
            <person name="Hainaut M."/>
            <person name="Haridas S."/>
            <person name="Labutti K."/>
            <person name="Lindquist E."/>
            <person name="Lipzen A."/>
            <person name="Khouja H.-R."/>
            <person name="Murat C."/>
            <person name="Ohm R."/>
            <person name="Olson A."/>
            <person name="Spatafora J."/>
            <person name="Veneault-Fourrey C."/>
            <person name="Henrissat B."/>
            <person name="Grigoriev I."/>
            <person name="Martin F."/>
            <person name="Perotto S."/>
        </authorList>
    </citation>
    <scope>NUCLEOTIDE SEQUENCE [LARGE SCALE GENOMIC DNA]</scope>
    <source>
        <strain evidence="2 3">E</strain>
    </source>
</reference>
<organism evidence="2 3">
    <name type="scientific">Hyaloscypha bicolor E</name>
    <dbReference type="NCBI Taxonomy" id="1095630"/>
    <lineage>
        <taxon>Eukaryota</taxon>
        <taxon>Fungi</taxon>
        <taxon>Dikarya</taxon>
        <taxon>Ascomycota</taxon>
        <taxon>Pezizomycotina</taxon>
        <taxon>Leotiomycetes</taxon>
        <taxon>Helotiales</taxon>
        <taxon>Hyaloscyphaceae</taxon>
        <taxon>Hyaloscypha</taxon>
        <taxon>Hyaloscypha bicolor</taxon>
    </lineage>
</organism>
<name>A0A2J6T0R1_9HELO</name>
<protein>
    <submittedName>
        <fullName evidence="2">DUF962-domain-containing protein</fullName>
    </submittedName>
</protein>
<sequence>MSLDLEKQLRFYGAYHHNPVNIGIHMTCVPLILAFAILLATNSPTLIPLPEWLTIPNLPLNLGTIGAILYSGFYILLEPVAGSALLPLIIGWAAYANHLTTTMPSAINKIAIGVQIVAWIAQFVGHGVYEGRAPALLDNLVQALVLAPFFVFMEALFHFGYRPELQKRVSEAVEKEIKKVKAEKEGKQANGDVKNGKAN</sequence>
<dbReference type="EMBL" id="KZ613848">
    <property type="protein sequence ID" value="PMD56607.1"/>
    <property type="molecule type" value="Genomic_DNA"/>
</dbReference>
<dbReference type="InParanoid" id="A0A2J6T0R1"/>
<dbReference type="PANTHER" id="PTHR28026">
    <property type="entry name" value="DUF962 DOMAIN PROTEIN (AFU_ORTHOLOGUE AFUA_8G05310)"/>
    <property type="match status" value="1"/>
</dbReference>
<dbReference type="AlphaFoldDB" id="A0A2J6T0R1"/>
<dbReference type="FunCoup" id="A0A2J6T0R1">
    <property type="interactions" value="141"/>
</dbReference>
<keyword evidence="1" id="KW-0472">Membrane</keyword>
<dbReference type="InterPro" id="IPR009305">
    <property type="entry name" value="Mpo1-like"/>
</dbReference>